<name>A0A8B7NU48_HYAAZ</name>
<protein>
    <submittedName>
        <fullName evidence="2">Uncharacterized protein LOC108673874</fullName>
    </submittedName>
</protein>
<dbReference type="GeneID" id="108673874"/>
<accession>A0A8B7NU48</accession>
<dbReference type="AlphaFoldDB" id="A0A8B7NU48"/>
<proteinExistence type="predicted"/>
<sequence length="160" mass="17579">MVVTDERPKMVVTDERLRLPYPQTRWSQPAFNNGLAMARLAGRGLHAHKGSFHTPSRTGTPRTGTKENLFLKTLELAKKGVSKGAALLKGALIKGKVLAKAKANLMNIKSKVIKNYVKPRTLPTSSRHLVPSRAGQVYPPLHFGPKLVVPSAVRGRWTRG</sequence>
<keyword evidence="1" id="KW-1185">Reference proteome</keyword>
<gene>
    <name evidence="2" type="primary">LOC108673874</name>
</gene>
<dbReference type="Proteomes" id="UP000694843">
    <property type="component" value="Unplaced"/>
</dbReference>
<reference evidence="2" key="1">
    <citation type="submission" date="2025-08" db="UniProtKB">
        <authorList>
            <consortium name="RefSeq"/>
        </authorList>
    </citation>
    <scope>IDENTIFICATION</scope>
</reference>
<evidence type="ECO:0000313" key="1">
    <source>
        <dbReference type="Proteomes" id="UP000694843"/>
    </source>
</evidence>
<dbReference type="RefSeq" id="XP_018017247.1">
    <property type="nucleotide sequence ID" value="XM_018161758.2"/>
</dbReference>
<evidence type="ECO:0000313" key="2">
    <source>
        <dbReference type="RefSeq" id="XP_018017247.1"/>
    </source>
</evidence>
<dbReference type="KEGG" id="hazt:108673874"/>
<organism evidence="1 2">
    <name type="scientific">Hyalella azteca</name>
    <name type="common">Amphipod</name>
    <dbReference type="NCBI Taxonomy" id="294128"/>
    <lineage>
        <taxon>Eukaryota</taxon>
        <taxon>Metazoa</taxon>
        <taxon>Ecdysozoa</taxon>
        <taxon>Arthropoda</taxon>
        <taxon>Crustacea</taxon>
        <taxon>Multicrustacea</taxon>
        <taxon>Malacostraca</taxon>
        <taxon>Eumalacostraca</taxon>
        <taxon>Peracarida</taxon>
        <taxon>Amphipoda</taxon>
        <taxon>Senticaudata</taxon>
        <taxon>Talitrida</taxon>
        <taxon>Talitroidea</taxon>
        <taxon>Hyalellidae</taxon>
        <taxon>Hyalella</taxon>
    </lineage>
</organism>